<evidence type="ECO:0000256" key="1">
    <source>
        <dbReference type="ARBA" id="ARBA00004496"/>
    </source>
</evidence>
<evidence type="ECO:0000313" key="7">
    <source>
        <dbReference type="Proteomes" id="UP000178912"/>
    </source>
</evidence>
<dbReference type="Pfam" id="PF06657">
    <property type="entry name" value="Cep57_MT_bd"/>
    <property type="match status" value="1"/>
</dbReference>
<feature type="coiled-coil region" evidence="3">
    <location>
        <begin position="604"/>
        <end position="701"/>
    </location>
</feature>
<name>A0A1E1KHZ5_9HELO</name>
<sequence length="831" mass="93450">MSTADRDSRQRRSRIISDMARKIKLDNFSINRHDRSFASSTGSKHGSVASSISRHGSSQHGTVSRDSTRSTDFDPERDEALVSTQRMDFDVSISQKLPQLRETARKYGQWQPRKAEDFKINTSAIGRAFPDFTQGDTELSLSIEQPRARLSNTDHQKSLDASPLATRVNGARLRGSPRGPRPQSPILEALSRQEDKENVAPRSHKSAGSAYVSQASHTTNINAYRDPSDSINIDNDTFSTLPLPSPLPKEFQARVDSDMSMSSFADSSLAPFPSKPNISQPMVPRSSPLKMTTQAPDSDIFTSTSQKSQASSSFDVGKPSSSIKPPTLAQPTSTDQEASRSGIASSSTAQVSVAVQLAQGKQLMTTKPTTKVGQAAKPTSTAQPTQSSFVITAPAVTEKVPAIIVKPFTQQGKILTRRSRQRPVDGFEQDCTEENIYDMIDMLQDKVAELEMVNKSHLETITGFQKDNEQLLSEKMRIEAVDTETQNIINELQKRETENQNKIKELKAAETETQNIIKELQKKDTEKQNIIRDLQRKDTEKHTIIKKAQNTIKELQMKAANYENNTRELRKKAADYDLVHNINSQANRHITNLKKEIGDHEAINIESQQTIATLQQTIQALTEEKEIIVKEHAQAMEENEQVDAENKRVGKEFEKLANEYHEVITEHHKTVKESRWATRKIQQLSEENATLSASNSEAHNTITSLKNNLTQQDNMFTEKVTIMDKNLEDFKRETRSMGRRRIPSDDADATMRPAQDPREALDEVIDRAEQKMAKLKQILKELEAAFRAHDPAMGKRARKALREQIDSTVKQIDEKGDRIYQLYDIKEGLAY</sequence>
<keyword evidence="3" id="KW-0175">Coiled coil</keyword>
<dbReference type="GO" id="GO:0008017">
    <property type="term" value="F:microtubule binding"/>
    <property type="evidence" value="ECO:0007669"/>
    <property type="project" value="InterPro"/>
</dbReference>
<evidence type="ECO:0000256" key="2">
    <source>
        <dbReference type="ARBA" id="ARBA00022490"/>
    </source>
</evidence>
<feature type="compositionally biased region" description="Low complexity" evidence="4">
    <location>
        <begin position="302"/>
        <end position="313"/>
    </location>
</feature>
<organism evidence="6 7">
    <name type="scientific">Rhynchosporium agropyri</name>
    <dbReference type="NCBI Taxonomy" id="914238"/>
    <lineage>
        <taxon>Eukaryota</taxon>
        <taxon>Fungi</taxon>
        <taxon>Dikarya</taxon>
        <taxon>Ascomycota</taxon>
        <taxon>Pezizomycotina</taxon>
        <taxon>Leotiomycetes</taxon>
        <taxon>Helotiales</taxon>
        <taxon>Ploettnerulaceae</taxon>
        <taxon>Rhynchosporium</taxon>
    </lineage>
</organism>
<dbReference type="EMBL" id="FJUX01000033">
    <property type="protein sequence ID" value="CZS97610.1"/>
    <property type="molecule type" value="Genomic_DNA"/>
</dbReference>
<comment type="subcellular location">
    <subcellularLocation>
        <location evidence="1">Cytoplasm</location>
    </subcellularLocation>
</comment>
<feature type="region of interest" description="Disordered" evidence="4">
    <location>
        <begin position="735"/>
        <end position="757"/>
    </location>
</feature>
<feature type="domain" description="Cep57 centrosome microtubule-binding" evidence="5">
    <location>
        <begin position="749"/>
        <end position="824"/>
    </location>
</feature>
<evidence type="ECO:0000256" key="3">
    <source>
        <dbReference type="SAM" id="Coils"/>
    </source>
</evidence>
<reference evidence="7" key="1">
    <citation type="submission" date="2016-03" db="EMBL/GenBank/DDBJ databases">
        <authorList>
            <person name="Guldener U."/>
        </authorList>
    </citation>
    <scope>NUCLEOTIDE SEQUENCE [LARGE SCALE GENOMIC DNA]</scope>
    <source>
        <strain evidence="7">04CH-RAC-A.6.1</strain>
    </source>
</reference>
<feature type="coiled-coil region" evidence="3">
    <location>
        <begin position="489"/>
        <end position="572"/>
    </location>
</feature>
<feature type="compositionally biased region" description="Polar residues" evidence="4">
    <location>
        <begin position="319"/>
        <end position="336"/>
    </location>
</feature>
<keyword evidence="2" id="KW-0963">Cytoplasm</keyword>
<feature type="region of interest" description="Disordered" evidence="4">
    <location>
        <begin position="266"/>
        <end position="346"/>
    </location>
</feature>
<dbReference type="OrthoDB" id="76453at2759"/>
<accession>A0A1E1KHZ5</accession>
<evidence type="ECO:0000259" key="5">
    <source>
        <dbReference type="Pfam" id="PF06657"/>
    </source>
</evidence>
<proteinExistence type="predicted"/>
<gene>
    <name evidence="6" type="ORF">RAG0_06597</name>
</gene>
<feature type="coiled-coil region" evidence="3">
    <location>
        <begin position="758"/>
        <end position="785"/>
    </location>
</feature>
<keyword evidence="7" id="KW-1185">Reference proteome</keyword>
<dbReference type="Proteomes" id="UP000178912">
    <property type="component" value="Unassembled WGS sequence"/>
</dbReference>
<feature type="region of interest" description="Disordered" evidence="4">
    <location>
        <begin position="31"/>
        <end position="74"/>
    </location>
</feature>
<dbReference type="GO" id="GO:0005737">
    <property type="term" value="C:cytoplasm"/>
    <property type="evidence" value="ECO:0007669"/>
    <property type="project" value="UniProtKB-SubCell"/>
</dbReference>
<feature type="region of interest" description="Disordered" evidence="4">
    <location>
        <begin position="366"/>
        <end position="386"/>
    </location>
</feature>
<dbReference type="AlphaFoldDB" id="A0A1E1KHZ5"/>
<feature type="region of interest" description="Disordered" evidence="4">
    <location>
        <begin position="191"/>
        <end position="214"/>
    </location>
</feature>
<evidence type="ECO:0000256" key="4">
    <source>
        <dbReference type="SAM" id="MobiDB-lite"/>
    </source>
</evidence>
<dbReference type="InterPro" id="IPR024957">
    <property type="entry name" value="Cep57_MT-bd_dom"/>
</dbReference>
<protein>
    <recommendedName>
        <fullName evidence="5">Cep57 centrosome microtubule-binding domain-containing protein</fullName>
    </recommendedName>
</protein>
<feature type="compositionally biased region" description="Polar residues" evidence="4">
    <location>
        <begin position="37"/>
        <end position="65"/>
    </location>
</feature>
<evidence type="ECO:0000313" key="6">
    <source>
        <dbReference type="EMBL" id="CZS97610.1"/>
    </source>
</evidence>